<protein>
    <submittedName>
        <fullName evidence="1">Uncharacterized protein</fullName>
    </submittedName>
</protein>
<reference evidence="1" key="1">
    <citation type="submission" date="2015-04" db="EMBL/GenBank/DDBJ databases">
        <title>The genome sequence of the plant pathogenic Rhizarian Plasmodiophora brassicae reveals insights in its biotrophic life cycle and the origin of chitin synthesis.</title>
        <authorList>
            <person name="Schwelm A."/>
            <person name="Fogelqvist J."/>
            <person name="Knaust A."/>
            <person name="Julke S."/>
            <person name="Lilja T."/>
            <person name="Dhandapani V."/>
            <person name="Bonilla-Rosso G."/>
            <person name="Karlsson M."/>
            <person name="Shevchenko A."/>
            <person name="Choi S.R."/>
            <person name="Kim H.G."/>
            <person name="Park J.Y."/>
            <person name="Lim Y.P."/>
            <person name="Ludwig-Muller J."/>
            <person name="Dixelius C."/>
        </authorList>
    </citation>
    <scope>NUCLEOTIDE SEQUENCE</scope>
    <source>
        <tissue evidence="1">Potato root galls</tissue>
    </source>
</reference>
<feature type="non-terminal residue" evidence="1">
    <location>
        <position position="1"/>
    </location>
</feature>
<sequence length="113" mass="12896">GKIFIEYVGEGMNSIHQICDIAINKPLKAKIRAEYYKFRMLSIGDLSAKELAGAVFSVPRKNLIGMIEAAFDDINARNRTRRWIADAFAVCGQDPWSEDQSRFERLLESLQEQ</sequence>
<feature type="non-terminal residue" evidence="1">
    <location>
        <position position="113"/>
    </location>
</feature>
<dbReference type="AlphaFoldDB" id="A0A0H5RDV9"/>
<dbReference type="EMBL" id="HACM01011988">
    <property type="protein sequence ID" value="CRZ12430.1"/>
    <property type="molecule type" value="Transcribed_RNA"/>
</dbReference>
<name>A0A0H5RDV9_9EUKA</name>
<accession>A0A0H5RDV9</accession>
<evidence type="ECO:0000313" key="1">
    <source>
        <dbReference type="EMBL" id="CRZ12430.1"/>
    </source>
</evidence>
<organism evidence="1">
    <name type="scientific">Spongospora subterranea</name>
    <dbReference type="NCBI Taxonomy" id="70186"/>
    <lineage>
        <taxon>Eukaryota</taxon>
        <taxon>Sar</taxon>
        <taxon>Rhizaria</taxon>
        <taxon>Endomyxa</taxon>
        <taxon>Phytomyxea</taxon>
        <taxon>Plasmodiophorida</taxon>
        <taxon>Plasmodiophoridae</taxon>
        <taxon>Spongospora</taxon>
    </lineage>
</organism>
<proteinExistence type="predicted"/>